<dbReference type="Proteomes" id="UP001140560">
    <property type="component" value="Unassembled WGS sequence"/>
</dbReference>
<gene>
    <name evidence="2" type="ORF">N0V83_004340</name>
</gene>
<protein>
    <submittedName>
        <fullName evidence="2">Uncharacterized protein</fullName>
    </submittedName>
</protein>
<comment type="caution">
    <text evidence="2">The sequence shown here is derived from an EMBL/GenBank/DDBJ whole genome shotgun (WGS) entry which is preliminary data.</text>
</comment>
<accession>A0A9W8Y8Y3</accession>
<evidence type="ECO:0000313" key="2">
    <source>
        <dbReference type="EMBL" id="KAJ4371124.1"/>
    </source>
</evidence>
<keyword evidence="3" id="KW-1185">Reference proteome</keyword>
<proteinExistence type="predicted"/>
<name>A0A9W8Y8Y3_9PLEO</name>
<dbReference type="AlphaFoldDB" id="A0A9W8Y8Y3"/>
<evidence type="ECO:0000256" key="1">
    <source>
        <dbReference type="SAM" id="MobiDB-lite"/>
    </source>
</evidence>
<sequence>MISTPTGTPQDTTTPHRRRPLMPNILSTLIAAPPGGFTTLAVRERMKHHITDLDDYLLLSDEKVGGWSDVVLVGMTSQIVLQWQWLRQNNEILGDMEVGGWEELEGKADECEWIAEEVRKPGAWGKRERRGGGGAGGGADGGGGAEMKDLED</sequence>
<organism evidence="2 3">
    <name type="scientific">Neocucurbitaria cava</name>
    <dbReference type="NCBI Taxonomy" id="798079"/>
    <lineage>
        <taxon>Eukaryota</taxon>
        <taxon>Fungi</taxon>
        <taxon>Dikarya</taxon>
        <taxon>Ascomycota</taxon>
        <taxon>Pezizomycotina</taxon>
        <taxon>Dothideomycetes</taxon>
        <taxon>Pleosporomycetidae</taxon>
        <taxon>Pleosporales</taxon>
        <taxon>Pleosporineae</taxon>
        <taxon>Cucurbitariaceae</taxon>
        <taxon>Neocucurbitaria</taxon>
    </lineage>
</organism>
<dbReference type="EMBL" id="JAPEUY010000007">
    <property type="protein sequence ID" value="KAJ4371124.1"/>
    <property type="molecule type" value="Genomic_DNA"/>
</dbReference>
<reference evidence="2" key="1">
    <citation type="submission" date="2022-10" db="EMBL/GenBank/DDBJ databases">
        <title>Tapping the CABI collections for fungal endophytes: first genome assemblies for Collariella, Neodidymelliopsis, Ascochyta clinopodiicola, Didymella pomorum, Didymosphaeria variabile, Neocosmospora piperis and Neocucurbitaria cava.</title>
        <authorList>
            <person name="Hill R."/>
        </authorList>
    </citation>
    <scope>NUCLEOTIDE SEQUENCE</scope>
    <source>
        <strain evidence="2">IMI 356814</strain>
    </source>
</reference>
<dbReference type="OrthoDB" id="3790454at2759"/>
<feature type="compositionally biased region" description="Gly residues" evidence="1">
    <location>
        <begin position="132"/>
        <end position="145"/>
    </location>
</feature>
<evidence type="ECO:0000313" key="3">
    <source>
        <dbReference type="Proteomes" id="UP001140560"/>
    </source>
</evidence>
<feature type="region of interest" description="Disordered" evidence="1">
    <location>
        <begin position="122"/>
        <end position="152"/>
    </location>
</feature>